<dbReference type="InterPro" id="IPR011006">
    <property type="entry name" value="CheY-like_superfamily"/>
</dbReference>
<dbReference type="Pfam" id="PF00072">
    <property type="entry name" value="Response_reg"/>
    <property type="match status" value="1"/>
</dbReference>
<feature type="domain" description="HTH luxR-type" evidence="5">
    <location>
        <begin position="162"/>
        <end position="227"/>
    </location>
</feature>
<dbReference type="Proteomes" id="UP000294325">
    <property type="component" value="Chromosome"/>
</dbReference>
<protein>
    <submittedName>
        <fullName evidence="7">Response regulator transcription factor</fullName>
    </submittedName>
</protein>
<dbReference type="Gene3D" id="3.40.50.2300">
    <property type="match status" value="1"/>
</dbReference>
<feature type="domain" description="Response regulatory" evidence="6">
    <location>
        <begin position="31"/>
        <end position="145"/>
    </location>
</feature>
<evidence type="ECO:0000256" key="4">
    <source>
        <dbReference type="PROSITE-ProRule" id="PRU00169"/>
    </source>
</evidence>
<evidence type="ECO:0000313" key="8">
    <source>
        <dbReference type="Proteomes" id="UP000294325"/>
    </source>
</evidence>
<keyword evidence="1" id="KW-0805">Transcription regulation</keyword>
<dbReference type="AlphaFoldDB" id="A0A4P7C186"/>
<dbReference type="OrthoDB" id="9802186at2"/>
<dbReference type="GO" id="GO:0006355">
    <property type="term" value="P:regulation of DNA-templated transcription"/>
    <property type="evidence" value="ECO:0007669"/>
    <property type="project" value="InterPro"/>
</dbReference>
<evidence type="ECO:0000313" key="7">
    <source>
        <dbReference type="EMBL" id="QBQ55340.1"/>
    </source>
</evidence>
<dbReference type="PROSITE" id="PS50043">
    <property type="entry name" value="HTH_LUXR_2"/>
    <property type="match status" value="1"/>
</dbReference>
<dbReference type="RefSeq" id="WP_134358601.1">
    <property type="nucleotide sequence ID" value="NZ_CP038033.1"/>
</dbReference>
<dbReference type="EMBL" id="CP038033">
    <property type="protein sequence ID" value="QBQ55340.1"/>
    <property type="molecule type" value="Genomic_DNA"/>
</dbReference>
<dbReference type="KEGG" id="nwr:E3U44_13095"/>
<dbReference type="SMART" id="SM00448">
    <property type="entry name" value="REC"/>
    <property type="match status" value="1"/>
</dbReference>
<dbReference type="PANTHER" id="PTHR44688:SF16">
    <property type="entry name" value="DNA-BINDING TRANSCRIPTIONAL ACTIVATOR DEVR_DOSR"/>
    <property type="match status" value="1"/>
</dbReference>
<dbReference type="InterPro" id="IPR016032">
    <property type="entry name" value="Sig_transdc_resp-reg_C-effctor"/>
</dbReference>
<dbReference type="GO" id="GO:0003677">
    <property type="term" value="F:DNA binding"/>
    <property type="evidence" value="ECO:0007669"/>
    <property type="project" value="UniProtKB-KW"/>
</dbReference>
<organism evidence="7 8">
    <name type="scientific">Nitrosococcus wardiae</name>
    <dbReference type="NCBI Taxonomy" id="1814290"/>
    <lineage>
        <taxon>Bacteria</taxon>
        <taxon>Pseudomonadati</taxon>
        <taxon>Pseudomonadota</taxon>
        <taxon>Gammaproteobacteria</taxon>
        <taxon>Chromatiales</taxon>
        <taxon>Chromatiaceae</taxon>
        <taxon>Nitrosococcus</taxon>
    </lineage>
</organism>
<keyword evidence="8" id="KW-1185">Reference proteome</keyword>
<evidence type="ECO:0000256" key="1">
    <source>
        <dbReference type="ARBA" id="ARBA00023015"/>
    </source>
</evidence>
<dbReference type="Gene3D" id="1.10.10.10">
    <property type="entry name" value="Winged helix-like DNA-binding domain superfamily/Winged helix DNA-binding domain"/>
    <property type="match status" value="1"/>
</dbReference>
<dbReference type="InterPro" id="IPR000792">
    <property type="entry name" value="Tscrpt_reg_LuxR_C"/>
</dbReference>
<sequence length="244" mass="26878">MSGSYLKPIPGLTPYRQGFADAPDAASPPVTIFIVSGDRGMHQTLRQISESTGAPCSAYTTAEAFLADFDPTLPACLLLDIHAPHMGGLMLQQQLQHRGSRIPLLFVSAEATVPEAVQAIQAGAMDFIIQPLKGAGLVKTRLKTCLAQARQNQIERQKEAEIAARLARLTPREQQIIEGVVAGKQNKQMAFEWNISIKTVQIHRARVMKKLQVRNRAELINLVLSLRKRTQEVARRRGGRASLE</sequence>
<dbReference type="SUPFAM" id="SSF46894">
    <property type="entry name" value="C-terminal effector domain of the bipartite response regulators"/>
    <property type="match status" value="1"/>
</dbReference>
<dbReference type="PANTHER" id="PTHR44688">
    <property type="entry name" value="DNA-BINDING TRANSCRIPTIONAL ACTIVATOR DEVR_DOSR"/>
    <property type="match status" value="1"/>
</dbReference>
<dbReference type="PROSITE" id="PS50110">
    <property type="entry name" value="RESPONSE_REGULATORY"/>
    <property type="match status" value="1"/>
</dbReference>
<gene>
    <name evidence="7" type="ORF">E3U44_13095</name>
</gene>
<keyword evidence="4" id="KW-0597">Phosphoprotein</keyword>
<dbReference type="InterPro" id="IPR001789">
    <property type="entry name" value="Sig_transdc_resp-reg_receiver"/>
</dbReference>
<keyword evidence="2" id="KW-0238">DNA-binding</keyword>
<accession>A0A4P7C186</accession>
<keyword evidence="3" id="KW-0804">Transcription</keyword>
<dbReference type="SUPFAM" id="SSF52172">
    <property type="entry name" value="CheY-like"/>
    <property type="match status" value="1"/>
</dbReference>
<dbReference type="PRINTS" id="PR00038">
    <property type="entry name" value="HTHLUXR"/>
</dbReference>
<evidence type="ECO:0000259" key="5">
    <source>
        <dbReference type="PROSITE" id="PS50043"/>
    </source>
</evidence>
<evidence type="ECO:0000256" key="2">
    <source>
        <dbReference type="ARBA" id="ARBA00023125"/>
    </source>
</evidence>
<dbReference type="SMART" id="SM00421">
    <property type="entry name" value="HTH_LUXR"/>
    <property type="match status" value="1"/>
</dbReference>
<feature type="modified residue" description="4-aspartylphosphate" evidence="4">
    <location>
        <position position="80"/>
    </location>
</feature>
<dbReference type="InterPro" id="IPR036388">
    <property type="entry name" value="WH-like_DNA-bd_sf"/>
</dbReference>
<proteinExistence type="predicted"/>
<evidence type="ECO:0000259" key="6">
    <source>
        <dbReference type="PROSITE" id="PS50110"/>
    </source>
</evidence>
<dbReference type="CDD" id="cd06170">
    <property type="entry name" value="LuxR_C_like"/>
    <property type="match status" value="1"/>
</dbReference>
<dbReference type="GO" id="GO:0000160">
    <property type="term" value="P:phosphorelay signal transduction system"/>
    <property type="evidence" value="ECO:0007669"/>
    <property type="project" value="InterPro"/>
</dbReference>
<dbReference type="Pfam" id="PF00196">
    <property type="entry name" value="GerE"/>
    <property type="match status" value="1"/>
</dbReference>
<evidence type="ECO:0000256" key="3">
    <source>
        <dbReference type="ARBA" id="ARBA00023163"/>
    </source>
</evidence>
<reference evidence="7 8" key="1">
    <citation type="submission" date="2019-03" db="EMBL/GenBank/DDBJ databases">
        <title>The genome sequence of Nitrosococcus wardiae strain D1FHST reveals the archetypal metabolic capacity of ammonia-oxidizing Gammaproteobacteria.</title>
        <authorList>
            <person name="Wang L."/>
            <person name="Lim C.K."/>
            <person name="Hanson T.E."/>
            <person name="Dang H."/>
            <person name="Klotz M.G."/>
        </authorList>
    </citation>
    <scope>NUCLEOTIDE SEQUENCE [LARGE SCALE GENOMIC DNA]</scope>
    <source>
        <strain evidence="7 8">D1FHS</strain>
    </source>
</reference>
<name>A0A4P7C186_9GAMM</name>